<dbReference type="AlphaFoldDB" id="A0AAE8LV63"/>
<dbReference type="Gene3D" id="3.90.1150.200">
    <property type="match status" value="1"/>
</dbReference>
<dbReference type="SUPFAM" id="SSF159888">
    <property type="entry name" value="YdhG-like"/>
    <property type="match status" value="1"/>
</dbReference>
<name>A0AAE8LV63_LATSK</name>
<gene>
    <name evidence="2" type="ORF">LAS9267_00804</name>
</gene>
<dbReference type="RefSeq" id="WP_056936456.1">
    <property type="nucleotide sequence ID" value="NZ_CP025136.1"/>
</dbReference>
<reference evidence="2 3" key="1">
    <citation type="submission" date="2018-02" db="EMBL/GenBank/DDBJ databases">
        <authorList>
            <person name="Rodrigo-Torres L."/>
            <person name="Arahal R. D."/>
            <person name="Lucena T."/>
        </authorList>
    </citation>
    <scope>NUCLEOTIDE SEQUENCE [LARGE SCALE GENOMIC DNA]</scope>
    <source>
        <strain evidence="2 3">CECT 9267</strain>
    </source>
</reference>
<protein>
    <recommendedName>
        <fullName evidence="1">YdhG-like domain-containing protein</fullName>
    </recommendedName>
</protein>
<dbReference type="Pfam" id="PF08818">
    <property type="entry name" value="DUF1801"/>
    <property type="match status" value="1"/>
</dbReference>
<dbReference type="Proteomes" id="UP000239650">
    <property type="component" value="Unassembled WGS sequence"/>
</dbReference>
<proteinExistence type="predicted"/>
<dbReference type="InterPro" id="IPR014922">
    <property type="entry name" value="YdhG-like"/>
</dbReference>
<accession>A0AAE8LV63</accession>
<comment type="caution">
    <text evidence="2">The sequence shown here is derived from an EMBL/GenBank/DDBJ whole genome shotgun (WGS) entry which is preliminary data.</text>
</comment>
<evidence type="ECO:0000313" key="3">
    <source>
        <dbReference type="Proteomes" id="UP000239650"/>
    </source>
</evidence>
<dbReference type="EMBL" id="OKRC01000003">
    <property type="protein sequence ID" value="SPE20418.1"/>
    <property type="molecule type" value="Genomic_DNA"/>
</dbReference>
<feature type="domain" description="YdhG-like" evidence="1">
    <location>
        <begin position="17"/>
        <end position="107"/>
    </location>
</feature>
<sequence>MDNVAQYLAGLENDNDRALALSMHKIICTVLPDAEVKLAYGLVGYYQPKALCYFGINKRHVGFYPTNQPMAHFAKEVAPYQTGKGTLQFKKDSAAFPVELIQNIARWQLAQAQK</sequence>
<evidence type="ECO:0000259" key="1">
    <source>
        <dbReference type="Pfam" id="PF08818"/>
    </source>
</evidence>
<evidence type="ECO:0000313" key="2">
    <source>
        <dbReference type="EMBL" id="SPE20418.1"/>
    </source>
</evidence>
<organism evidence="2 3">
    <name type="scientific">Latilactobacillus sakei</name>
    <name type="common">Lactobacillus sakei</name>
    <dbReference type="NCBI Taxonomy" id="1599"/>
    <lineage>
        <taxon>Bacteria</taxon>
        <taxon>Bacillati</taxon>
        <taxon>Bacillota</taxon>
        <taxon>Bacilli</taxon>
        <taxon>Lactobacillales</taxon>
        <taxon>Lactobacillaceae</taxon>
        <taxon>Latilactobacillus</taxon>
    </lineage>
</organism>